<reference evidence="5" key="1">
    <citation type="submission" date="2011-08" db="EMBL/GenBank/DDBJ databases">
        <authorList>
            <person name="Rombauts S."/>
        </authorList>
    </citation>
    <scope>NUCLEOTIDE SEQUENCE</scope>
    <source>
        <strain evidence="5">London</strain>
    </source>
</reference>
<dbReference type="PANTHER" id="PTHR23048">
    <property type="entry name" value="MYOSIN LIGHT CHAIN 1, 3"/>
    <property type="match status" value="1"/>
</dbReference>
<dbReference type="SUPFAM" id="SSF47473">
    <property type="entry name" value="EF-hand"/>
    <property type="match status" value="1"/>
</dbReference>
<evidence type="ECO:0000256" key="2">
    <source>
        <dbReference type="ARBA" id="ARBA00022837"/>
    </source>
</evidence>
<dbReference type="Gene3D" id="1.10.238.10">
    <property type="entry name" value="EF-hand"/>
    <property type="match status" value="2"/>
</dbReference>
<dbReference type="FunFam" id="1.10.238.10:FF:000178">
    <property type="entry name" value="Calmodulin-2 A"/>
    <property type="match status" value="1"/>
</dbReference>
<dbReference type="Pfam" id="PF13499">
    <property type="entry name" value="EF-hand_7"/>
    <property type="match status" value="1"/>
</dbReference>
<name>T1KV85_TETUR</name>
<dbReference type="Proteomes" id="UP000015104">
    <property type="component" value="Unassembled WGS sequence"/>
</dbReference>
<evidence type="ECO:0000313" key="4">
    <source>
        <dbReference type="EnsemblMetazoa" id="tetur22g02820.1"/>
    </source>
</evidence>
<keyword evidence="1" id="KW-0677">Repeat</keyword>
<dbReference type="PROSITE" id="PS00018">
    <property type="entry name" value="EF_HAND_1"/>
    <property type="match status" value="2"/>
</dbReference>
<feature type="domain" description="EF-hand" evidence="3">
    <location>
        <begin position="89"/>
        <end position="124"/>
    </location>
</feature>
<feature type="domain" description="EF-hand" evidence="3">
    <location>
        <begin position="8"/>
        <end position="43"/>
    </location>
</feature>
<protein>
    <recommendedName>
        <fullName evidence="3">EF-hand domain-containing protein</fullName>
    </recommendedName>
</protein>
<dbReference type="GO" id="GO:0005509">
    <property type="term" value="F:calcium ion binding"/>
    <property type="evidence" value="ECO:0007669"/>
    <property type="project" value="InterPro"/>
</dbReference>
<dbReference type="PANTHER" id="PTHR23048:SF0">
    <property type="entry name" value="CALMODULIN LIKE 3"/>
    <property type="match status" value="1"/>
</dbReference>
<evidence type="ECO:0000256" key="1">
    <source>
        <dbReference type="ARBA" id="ARBA00022737"/>
    </source>
</evidence>
<accession>T1KV85</accession>
<dbReference type="EMBL" id="CAEY01000590">
    <property type="status" value="NOT_ANNOTATED_CDS"/>
    <property type="molecule type" value="Genomic_DNA"/>
</dbReference>
<evidence type="ECO:0000313" key="5">
    <source>
        <dbReference type="Proteomes" id="UP000015104"/>
    </source>
</evidence>
<dbReference type="InterPro" id="IPR011992">
    <property type="entry name" value="EF-hand-dom_pair"/>
</dbReference>
<dbReference type="PROSITE" id="PS50222">
    <property type="entry name" value="EF_HAND_2"/>
    <property type="match status" value="3"/>
</dbReference>
<dbReference type="SMART" id="SM00054">
    <property type="entry name" value="EFh"/>
    <property type="match status" value="3"/>
</dbReference>
<dbReference type="CDD" id="cd00051">
    <property type="entry name" value="EFh"/>
    <property type="match status" value="2"/>
</dbReference>
<keyword evidence="5" id="KW-1185">Reference proteome</keyword>
<keyword evidence="2" id="KW-0106">Calcium</keyword>
<dbReference type="HOGENOM" id="CLU_061288_2_0_1"/>
<organism evidence="4 5">
    <name type="scientific">Tetranychus urticae</name>
    <name type="common">Two-spotted spider mite</name>
    <dbReference type="NCBI Taxonomy" id="32264"/>
    <lineage>
        <taxon>Eukaryota</taxon>
        <taxon>Metazoa</taxon>
        <taxon>Ecdysozoa</taxon>
        <taxon>Arthropoda</taxon>
        <taxon>Chelicerata</taxon>
        <taxon>Arachnida</taxon>
        <taxon>Acari</taxon>
        <taxon>Acariformes</taxon>
        <taxon>Trombidiformes</taxon>
        <taxon>Prostigmata</taxon>
        <taxon>Eleutherengona</taxon>
        <taxon>Raphignathae</taxon>
        <taxon>Tetranychoidea</taxon>
        <taxon>Tetranychidae</taxon>
        <taxon>Tetranychus</taxon>
    </lineage>
</organism>
<dbReference type="InterPro" id="IPR018247">
    <property type="entry name" value="EF_Hand_1_Ca_BS"/>
</dbReference>
<proteinExistence type="predicted"/>
<feature type="domain" description="EF-hand" evidence="3">
    <location>
        <begin position="68"/>
        <end position="88"/>
    </location>
</feature>
<dbReference type="InterPro" id="IPR002048">
    <property type="entry name" value="EF_hand_dom"/>
</dbReference>
<sequence length="127" mass="14274">MEFSLSKQQIADIWEDFKLFDKDCDGTITSVELGAVMKTFGLNPTDSELADIINAFAVDNDELIDFNNCDGFISIEEFHDALDKLGEKFTDKEANQILQAIDIDCDGRISYEEFAKAIGYKLKSKLS</sequence>
<dbReference type="InterPro" id="IPR050230">
    <property type="entry name" value="CALM/Myosin/TropC-like"/>
</dbReference>
<evidence type="ECO:0000259" key="3">
    <source>
        <dbReference type="PROSITE" id="PS50222"/>
    </source>
</evidence>
<dbReference type="eggNOG" id="KOG0027">
    <property type="taxonomic scope" value="Eukaryota"/>
</dbReference>
<reference evidence="4" key="2">
    <citation type="submission" date="2015-06" db="UniProtKB">
        <authorList>
            <consortium name="EnsemblMetazoa"/>
        </authorList>
    </citation>
    <scope>IDENTIFICATION</scope>
</reference>
<dbReference type="AlphaFoldDB" id="T1KV85"/>
<dbReference type="STRING" id="32264.T1KV85"/>
<dbReference type="GO" id="GO:0016460">
    <property type="term" value="C:myosin II complex"/>
    <property type="evidence" value="ECO:0007669"/>
    <property type="project" value="TreeGrafter"/>
</dbReference>
<dbReference type="EnsemblMetazoa" id="tetur22g02820.1">
    <property type="protein sequence ID" value="tetur22g02820.1"/>
    <property type="gene ID" value="tetur22g02820"/>
</dbReference>
<dbReference type="Pfam" id="PF13405">
    <property type="entry name" value="EF-hand_6"/>
    <property type="match status" value="1"/>
</dbReference>